<reference evidence="2 3" key="1">
    <citation type="submission" date="2016-08" db="EMBL/GenBank/DDBJ databases">
        <title>A Parts List for Fungal Cellulosomes Revealed by Comparative Genomics.</title>
        <authorList>
            <consortium name="DOE Joint Genome Institute"/>
            <person name="Haitjema C.H."/>
            <person name="Gilmore S.P."/>
            <person name="Henske J.K."/>
            <person name="Solomon K.V."/>
            <person name="De Groot R."/>
            <person name="Kuo A."/>
            <person name="Mondo S.J."/>
            <person name="Salamov A.A."/>
            <person name="Labutti K."/>
            <person name="Zhao Z."/>
            <person name="Chiniquy J."/>
            <person name="Barry K."/>
            <person name="Brewer H.M."/>
            <person name="Purvine S.O."/>
            <person name="Wright A.T."/>
            <person name="Boxma B."/>
            <person name="Van Alen T."/>
            <person name="Hackstein J.H."/>
            <person name="Baker S.E."/>
            <person name="Grigoriev I.V."/>
            <person name="O'Malley M.A."/>
        </authorList>
    </citation>
    <scope>NUCLEOTIDE SEQUENCE [LARGE SCALE GENOMIC DNA]</scope>
    <source>
        <strain evidence="2 3">G1</strain>
    </source>
</reference>
<dbReference type="EMBL" id="MCOG01000096">
    <property type="protein sequence ID" value="ORY51144.1"/>
    <property type="molecule type" value="Genomic_DNA"/>
</dbReference>
<keyword evidence="3" id="KW-1185">Reference proteome</keyword>
<organism evidence="2 3">
    <name type="scientific">Neocallimastix californiae</name>
    <dbReference type="NCBI Taxonomy" id="1754190"/>
    <lineage>
        <taxon>Eukaryota</taxon>
        <taxon>Fungi</taxon>
        <taxon>Fungi incertae sedis</taxon>
        <taxon>Chytridiomycota</taxon>
        <taxon>Chytridiomycota incertae sedis</taxon>
        <taxon>Neocallimastigomycetes</taxon>
        <taxon>Neocallimastigales</taxon>
        <taxon>Neocallimastigaceae</taxon>
        <taxon>Neocallimastix</taxon>
    </lineage>
</organism>
<comment type="caution">
    <text evidence="2">The sequence shown here is derived from an EMBL/GenBank/DDBJ whole genome shotgun (WGS) entry which is preliminary data.</text>
</comment>
<dbReference type="Proteomes" id="UP000193920">
    <property type="component" value="Unassembled WGS sequence"/>
</dbReference>
<protein>
    <submittedName>
        <fullName evidence="2">Uncharacterized protein</fullName>
    </submittedName>
</protein>
<evidence type="ECO:0000313" key="2">
    <source>
        <dbReference type="EMBL" id="ORY51144.1"/>
    </source>
</evidence>
<evidence type="ECO:0000313" key="3">
    <source>
        <dbReference type="Proteomes" id="UP000193920"/>
    </source>
</evidence>
<accession>A0A1Y2CWC7</accession>
<dbReference type="AlphaFoldDB" id="A0A1Y2CWC7"/>
<proteinExistence type="predicted"/>
<evidence type="ECO:0000256" key="1">
    <source>
        <dbReference type="SAM" id="MobiDB-lite"/>
    </source>
</evidence>
<name>A0A1Y2CWC7_9FUNG</name>
<feature type="region of interest" description="Disordered" evidence="1">
    <location>
        <begin position="30"/>
        <end position="53"/>
    </location>
</feature>
<sequence length="110" mass="12760">MFNSNTESSDYDESYNNFYYDEESEVSKAESSKISNYYGDSPSTHPISDSEEEYVYSDGEGAHDIELPLADIDLQLIDHIRLLLVLRDIPISSNKSRENELFKEKFKINY</sequence>
<gene>
    <name evidence="2" type="ORF">LY90DRAFT_508359</name>
</gene>
<dbReference type="STRING" id="1754190.A0A1Y2CWC7"/>